<dbReference type="AlphaFoldDB" id="A0A371FZZ9"/>
<dbReference type="OrthoDB" id="1928766at2759"/>
<accession>A0A371FZZ9</accession>
<name>A0A371FZZ9_MUCPR</name>
<protein>
    <submittedName>
        <fullName evidence="1">Uncharacterized protein</fullName>
    </submittedName>
</protein>
<keyword evidence="2" id="KW-1185">Reference proteome</keyword>
<dbReference type="Gene3D" id="3.10.10.10">
    <property type="entry name" value="HIV Type 1 Reverse Transcriptase, subunit A, domain 1"/>
    <property type="match status" value="1"/>
</dbReference>
<dbReference type="SUPFAM" id="SSF56672">
    <property type="entry name" value="DNA/RNA polymerases"/>
    <property type="match status" value="1"/>
</dbReference>
<feature type="non-terminal residue" evidence="1">
    <location>
        <position position="86"/>
    </location>
</feature>
<comment type="caution">
    <text evidence="1">The sequence shown here is derived from an EMBL/GenBank/DDBJ whole genome shotgun (WGS) entry which is preliminary data.</text>
</comment>
<dbReference type="PANTHER" id="PTHR24559:SF444">
    <property type="entry name" value="REVERSE TRANSCRIPTASE DOMAIN-CONTAINING PROTEIN"/>
    <property type="match status" value="1"/>
</dbReference>
<dbReference type="EMBL" id="QJKJ01007211">
    <property type="protein sequence ID" value="RDX83899.1"/>
    <property type="molecule type" value="Genomic_DNA"/>
</dbReference>
<dbReference type="Proteomes" id="UP000257109">
    <property type="component" value="Unassembled WGS sequence"/>
</dbReference>
<proteinExistence type="predicted"/>
<feature type="non-terminal residue" evidence="1">
    <location>
        <position position="1"/>
    </location>
</feature>
<organism evidence="1 2">
    <name type="scientific">Mucuna pruriens</name>
    <name type="common">Velvet bean</name>
    <name type="synonym">Dolichos pruriens</name>
    <dbReference type="NCBI Taxonomy" id="157652"/>
    <lineage>
        <taxon>Eukaryota</taxon>
        <taxon>Viridiplantae</taxon>
        <taxon>Streptophyta</taxon>
        <taxon>Embryophyta</taxon>
        <taxon>Tracheophyta</taxon>
        <taxon>Spermatophyta</taxon>
        <taxon>Magnoliopsida</taxon>
        <taxon>eudicotyledons</taxon>
        <taxon>Gunneridae</taxon>
        <taxon>Pentapetalae</taxon>
        <taxon>rosids</taxon>
        <taxon>fabids</taxon>
        <taxon>Fabales</taxon>
        <taxon>Fabaceae</taxon>
        <taxon>Papilionoideae</taxon>
        <taxon>50 kb inversion clade</taxon>
        <taxon>NPAAA clade</taxon>
        <taxon>indigoferoid/millettioid clade</taxon>
        <taxon>Phaseoleae</taxon>
        <taxon>Mucuna</taxon>
    </lineage>
</organism>
<evidence type="ECO:0000313" key="1">
    <source>
        <dbReference type="EMBL" id="RDX83899.1"/>
    </source>
</evidence>
<gene>
    <name evidence="1" type="ORF">CR513_35134</name>
</gene>
<reference evidence="1" key="1">
    <citation type="submission" date="2018-05" db="EMBL/GenBank/DDBJ databases">
        <title>Draft genome of Mucuna pruriens seed.</title>
        <authorList>
            <person name="Nnadi N.E."/>
            <person name="Vos R."/>
            <person name="Hasami M.H."/>
            <person name="Devisetty U.K."/>
            <person name="Aguiy J.C."/>
        </authorList>
    </citation>
    <scope>NUCLEOTIDE SEQUENCE [LARGE SCALE GENOMIC DNA]</scope>
    <source>
        <strain evidence="1">JCA_2017</strain>
    </source>
</reference>
<dbReference type="PANTHER" id="PTHR24559">
    <property type="entry name" value="TRANSPOSON TY3-I GAG-POL POLYPROTEIN"/>
    <property type="match status" value="1"/>
</dbReference>
<dbReference type="InterPro" id="IPR053134">
    <property type="entry name" value="RNA-dir_DNA_polymerase"/>
</dbReference>
<dbReference type="InterPro" id="IPR043502">
    <property type="entry name" value="DNA/RNA_pol_sf"/>
</dbReference>
<sequence length="86" mass="10125">TRLKRVHGHVFITSIWEIWLIRNYICFGRSSMIHNEFHKYLSNVVMVRKPSDKWTMCINYTDLNKACLKDPYHLPSIDALVDEASG</sequence>
<evidence type="ECO:0000313" key="2">
    <source>
        <dbReference type="Proteomes" id="UP000257109"/>
    </source>
</evidence>